<keyword evidence="1" id="KW-0812">Transmembrane</keyword>
<keyword evidence="4" id="KW-1185">Reference proteome</keyword>
<feature type="transmembrane region" description="Helical" evidence="1">
    <location>
        <begin position="60"/>
        <end position="79"/>
    </location>
</feature>
<proteinExistence type="predicted"/>
<dbReference type="GO" id="GO:0008488">
    <property type="term" value="F:gamma-glutamyl carboxylase activity"/>
    <property type="evidence" value="ECO:0007669"/>
    <property type="project" value="InterPro"/>
</dbReference>
<dbReference type="InterPro" id="IPR007782">
    <property type="entry name" value="VKG_COase"/>
</dbReference>
<evidence type="ECO:0000259" key="2">
    <source>
        <dbReference type="Pfam" id="PF05090"/>
    </source>
</evidence>
<protein>
    <recommendedName>
        <fullName evidence="2">HTTM domain-containing protein</fullName>
    </recommendedName>
</protein>
<evidence type="ECO:0000313" key="3">
    <source>
        <dbReference type="Ensembl" id="ENSACOP00000018789.1"/>
    </source>
</evidence>
<sequence length="99" mass="10888">EAVPAGRVPSRRSLPPAGLLMALDVPQERGMALLDRRFLDGLEVCRFPLLPALRPLPLDGMYLLYTVMMLGTGLWMGSFGPRRGTRTSRCGTTPCCGRR</sequence>
<keyword evidence="1" id="KW-0472">Membrane</keyword>
<reference evidence="3" key="2">
    <citation type="submission" date="2025-09" db="UniProtKB">
        <authorList>
            <consortium name="Ensembl"/>
        </authorList>
    </citation>
    <scope>IDENTIFICATION</scope>
</reference>
<accession>A0A8B9G777</accession>
<reference evidence="3" key="1">
    <citation type="submission" date="2025-08" db="UniProtKB">
        <authorList>
            <consortium name="Ensembl"/>
        </authorList>
    </citation>
    <scope>IDENTIFICATION</scope>
</reference>
<dbReference type="InterPro" id="IPR053934">
    <property type="entry name" value="HTTM_dom"/>
</dbReference>
<dbReference type="Proteomes" id="UP000694522">
    <property type="component" value="Unplaced"/>
</dbReference>
<dbReference type="AlphaFoldDB" id="A0A8B9G777"/>
<organism evidence="3 4">
    <name type="scientific">Amazona collaria</name>
    <name type="common">yellow-billed parrot</name>
    <dbReference type="NCBI Taxonomy" id="241587"/>
    <lineage>
        <taxon>Eukaryota</taxon>
        <taxon>Metazoa</taxon>
        <taxon>Chordata</taxon>
        <taxon>Craniata</taxon>
        <taxon>Vertebrata</taxon>
        <taxon>Euteleostomi</taxon>
        <taxon>Archelosauria</taxon>
        <taxon>Archosauria</taxon>
        <taxon>Dinosauria</taxon>
        <taxon>Saurischia</taxon>
        <taxon>Theropoda</taxon>
        <taxon>Coelurosauria</taxon>
        <taxon>Aves</taxon>
        <taxon>Neognathae</taxon>
        <taxon>Neoaves</taxon>
        <taxon>Telluraves</taxon>
        <taxon>Australaves</taxon>
        <taxon>Psittaciformes</taxon>
        <taxon>Psittacidae</taxon>
        <taxon>Amazona</taxon>
    </lineage>
</organism>
<name>A0A8B9G777_9PSIT</name>
<dbReference type="Ensembl" id="ENSACOT00000019457.1">
    <property type="protein sequence ID" value="ENSACOP00000018789.1"/>
    <property type="gene ID" value="ENSACOG00000012934.1"/>
</dbReference>
<dbReference type="GO" id="GO:0019842">
    <property type="term" value="F:vitamin binding"/>
    <property type="evidence" value="ECO:0007669"/>
    <property type="project" value="TreeGrafter"/>
</dbReference>
<keyword evidence="1" id="KW-1133">Transmembrane helix</keyword>
<dbReference type="Pfam" id="PF05090">
    <property type="entry name" value="HTTM"/>
    <property type="match status" value="1"/>
</dbReference>
<evidence type="ECO:0000256" key="1">
    <source>
        <dbReference type="SAM" id="Phobius"/>
    </source>
</evidence>
<dbReference type="PANTHER" id="PTHR12639">
    <property type="entry name" value="VITAMIN K-DEPENDENT GAMMA-CARBOXYLASE"/>
    <property type="match status" value="1"/>
</dbReference>
<dbReference type="PANTHER" id="PTHR12639:SF6">
    <property type="entry name" value="VITAMIN K-DEPENDENT GAMMA-CARBOXYLASE"/>
    <property type="match status" value="1"/>
</dbReference>
<feature type="domain" description="HTTM" evidence="2">
    <location>
        <begin position="18"/>
        <end position="72"/>
    </location>
</feature>
<evidence type="ECO:0000313" key="4">
    <source>
        <dbReference type="Proteomes" id="UP000694522"/>
    </source>
</evidence>